<reference evidence="1 2" key="1">
    <citation type="submission" date="2019-05" db="EMBL/GenBank/DDBJ databases">
        <title>Emergence of the Ug99 lineage of the wheat stem rust pathogen through somatic hybridization.</title>
        <authorList>
            <person name="Li F."/>
            <person name="Upadhyaya N.M."/>
            <person name="Sperschneider J."/>
            <person name="Matny O."/>
            <person name="Nguyen-Phuc H."/>
            <person name="Mago R."/>
            <person name="Raley C."/>
            <person name="Miller M.E."/>
            <person name="Silverstein K.A.T."/>
            <person name="Henningsen E."/>
            <person name="Hirsch C.D."/>
            <person name="Visser B."/>
            <person name="Pretorius Z.A."/>
            <person name="Steffenson B.J."/>
            <person name="Schwessinger B."/>
            <person name="Dodds P.N."/>
            <person name="Figueroa M."/>
        </authorList>
    </citation>
    <scope>NUCLEOTIDE SEQUENCE [LARGE SCALE GENOMIC DNA]</scope>
    <source>
        <strain evidence="1">21-0</strain>
    </source>
</reference>
<comment type="caution">
    <text evidence="1">The sequence shown here is derived from an EMBL/GenBank/DDBJ whole genome shotgun (WGS) entry which is preliminary data.</text>
</comment>
<accession>A0A5B0PH56</accession>
<gene>
    <name evidence="1" type="ORF">PGT21_002671</name>
</gene>
<dbReference type="AlphaFoldDB" id="A0A5B0PH56"/>
<evidence type="ECO:0000313" key="2">
    <source>
        <dbReference type="Proteomes" id="UP000324748"/>
    </source>
</evidence>
<name>A0A5B0PH56_PUCGR</name>
<proteinExistence type="predicted"/>
<protein>
    <submittedName>
        <fullName evidence="1">Uncharacterized protein</fullName>
    </submittedName>
</protein>
<sequence length="222" mass="25198">MDVWQLRGLEPRGVSLADPSGFSRWHGSHSQSRHPFLFLRRTGPTRTTLRRQINPQQHLSTSMVSLRRLNFWLNWIDHLSFGLGYQLERYLVSPDEVKNISLPMDDGGAGSYRATGQETGETAYEELGDMLGPVQAQQNPDRALSHGLHGRHGTWAHIPTQFAQAYSVFPHSAGGKLFSTQSYPRQDCLQRASRLLAHLPVDHLDRAHRHPRHHDHPLISSL</sequence>
<organism evidence="1 2">
    <name type="scientific">Puccinia graminis f. sp. tritici</name>
    <dbReference type="NCBI Taxonomy" id="56615"/>
    <lineage>
        <taxon>Eukaryota</taxon>
        <taxon>Fungi</taxon>
        <taxon>Dikarya</taxon>
        <taxon>Basidiomycota</taxon>
        <taxon>Pucciniomycotina</taxon>
        <taxon>Pucciniomycetes</taxon>
        <taxon>Pucciniales</taxon>
        <taxon>Pucciniaceae</taxon>
        <taxon>Puccinia</taxon>
    </lineage>
</organism>
<evidence type="ECO:0000313" key="1">
    <source>
        <dbReference type="EMBL" id="KAA1100957.1"/>
    </source>
</evidence>
<dbReference type="EMBL" id="VSWC01000053">
    <property type="protein sequence ID" value="KAA1100957.1"/>
    <property type="molecule type" value="Genomic_DNA"/>
</dbReference>
<dbReference type="Proteomes" id="UP000324748">
    <property type="component" value="Unassembled WGS sequence"/>
</dbReference>
<keyword evidence="2" id="KW-1185">Reference proteome</keyword>